<dbReference type="SUPFAM" id="SSF58069">
    <property type="entry name" value="Virus ectodomain"/>
    <property type="match status" value="1"/>
</dbReference>
<feature type="disulfide bond" evidence="32">
    <location>
        <begin position="623"/>
        <end position="629"/>
    </location>
</feature>
<dbReference type="GO" id="GO:0020002">
    <property type="term" value="C:host cell plasma membrane"/>
    <property type="evidence" value="ECO:0007669"/>
    <property type="project" value="UniProtKB-SubCell"/>
</dbReference>
<evidence type="ECO:0000256" key="15">
    <source>
        <dbReference type="ARBA" id="ARBA00022703"/>
    </source>
</evidence>
<evidence type="ECO:0000256" key="10">
    <source>
        <dbReference type="ARBA" id="ARBA00022570"/>
    </source>
</evidence>
<keyword evidence="24 32" id="KW-0175">Coiled coil</keyword>
<evidence type="ECO:0000256" key="26">
    <source>
        <dbReference type="ARBA" id="ARBA00023139"/>
    </source>
</evidence>
<keyword evidence="21 32" id="KW-1164">Virus endocytosis by host</keyword>
<organism evidence="37">
    <name type="scientific">Human immunodeficiency virus type 1</name>
    <name type="common">HIV-1</name>
    <dbReference type="NCBI Taxonomy" id="11676"/>
    <lineage>
        <taxon>Viruses</taxon>
        <taxon>Riboviria</taxon>
        <taxon>Pararnavirae</taxon>
        <taxon>Artverviricota</taxon>
        <taxon>Revtraviricetes</taxon>
        <taxon>Ortervirales</taxon>
        <taxon>Retroviridae</taxon>
        <taxon>Orthoretrovirinae</taxon>
        <taxon>Lentivirus</taxon>
        <taxon>Lentivirus humimdef1</taxon>
    </lineage>
</organism>
<feature type="region of interest" description="Disordered" evidence="34">
    <location>
        <begin position="744"/>
        <end position="769"/>
    </location>
</feature>
<comment type="subcellular location">
    <molecule>Transmembrane protein gp41</molecule>
    <subcellularLocation>
        <location evidence="32">Virion membrane</location>
        <topology evidence="32">Single-pass type I membrane protein</topology>
    </subcellularLocation>
    <subcellularLocation>
        <location evidence="32">Host cell membrane</location>
        <topology evidence="32">Single-pass type I membrane protein</topology>
    </subcellularLocation>
    <subcellularLocation>
        <location evidence="32">Host endosome membrane</location>
        <topology evidence="32">Single-pass type I membrane protein</topology>
    </subcellularLocation>
    <text evidence="32">It is probably concentrated at the site of budding and incorporated into the virions possibly by contacts between the cytoplasmic tail of Env and the N-terminus of Gag.</text>
</comment>
<keyword evidence="31 32" id="KW-1160">Virus entry into host cell</keyword>
<feature type="coiled-coil region" evidence="32">
    <location>
        <begin position="658"/>
        <end position="692"/>
    </location>
</feature>
<dbReference type="InterPro" id="IPR037527">
    <property type="entry name" value="Gp160"/>
</dbReference>
<evidence type="ECO:0000256" key="3">
    <source>
        <dbReference type="ARBA" id="ARBA00004505"/>
    </source>
</evidence>
<evidence type="ECO:0000256" key="29">
    <source>
        <dbReference type="ARBA" id="ARBA00023280"/>
    </source>
</evidence>
<proteinExistence type="inferred from homology"/>
<keyword evidence="9 32" id="KW-1032">Host cell membrane</keyword>
<dbReference type="GO" id="GO:1903908">
    <property type="term" value="P:positive regulation of plasma membrane raft polarization"/>
    <property type="evidence" value="ECO:0007669"/>
    <property type="project" value="UniProtKB-UniRule"/>
</dbReference>
<comment type="function">
    <text evidence="32">Envelope glycoprotein gp160: Oligomerizes in the host endoplasmic reticulum into predominantly trimers. In a second time, gp160 transits in the host Golgi, where glycosylation is completed. The precursor is then proteolytically cleaved in the trans-Golgi and thereby activated by cellular furin or furin-like proteases to produce gp120 and gp41.</text>
</comment>
<evidence type="ECO:0000256" key="17">
    <source>
        <dbReference type="ARBA" id="ARBA00022804"/>
    </source>
</evidence>
<feature type="region of interest" description="MPER; binding to GalCer" evidence="32">
    <location>
        <begin position="687"/>
        <end position="708"/>
    </location>
</feature>
<feature type="disulfide bond" evidence="32">
    <location>
        <begin position="229"/>
        <end position="258"/>
    </location>
</feature>
<keyword evidence="7 32" id="KW-1168">Fusion of virus membrane with host membrane</keyword>
<comment type="subunit">
    <text evidence="32">The mature envelope protein (Env) consists of a homotrimer of non-covalently associated gp120-gp41 heterodimers. The resulting complex protrudes from the virus surface as a spike. There seems to be as few as 10 spikes on the average virion. Surface protein gp120 interacts with host CD4, CCR5 and CXCR4. Gp120 also interacts with the C-type lectins CD209/DC-SIGN and CLEC4M/DC-SIGNR (collectively referred to as DC-SIGN(R)). Gp120 and gp41 interact with GalCer. Gp120 interacts with host ITGA4/ITGB7 complex; on CD4+ T-cells, this interaction results in rapid activation of integrin ITGAL/LFA-1, which facilitates efficient cell-to-cell spreading of HIV-1. Gp120 interacts with cell-associated heparan sulfate; this interaction increases virus infectivity on permissive cells and may be involved in infection of CD4- cells.</text>
</comment>
<evidence type="ECO:0000256" key="14">
    <source>
        <dbReference type="ARBA" id="ARBA00022692"/>
    </source>
</evidence>
<evidence type="ECO:0000256" key="27">
    <source>
        <dbReference type="ARBA" id="ARBA00023157"/>
    </source>
</evidence>
<feature type="disulfide bond" evidence="32">
    <location>
        <begin position="53"/>
        <end position="73"/>
    </location>
</feature>
<keyword evidence="26 32" id="KW-0564">Palmitate</keyword>
<feature type="region of interest" description="Fusion peptide" evidence="32">
    <location>
        <begin position="537"/>
        <end position="557"/>
    </location>
</feature>
<sequence>MKVKGIRKNCQLLWRWGTMLLGMLMICKATEDLWVTVYYGVPVWKEATTSLFCASDAKAYDTEVHNVWATHACVPTDPSPQEVVMENVTEEFNMWKNNMVEQMHEDIISLWDQSLKPCVKLTPLCVTLSCTDWNCTDSNSRNGTRNCNASNEERMEEGEIKNCSFNITTDIRDKVQKAYATFYKLDIVPIEDNSDNNGSTSYRLISCNTSVITQACPKVSFEPIPIHYCAPAGFAILKCNEKKFSGKGPCKNVSTVQCTHGIRPVVSTQLLLNGSLAEEEVVIRSDNFTDNAKTIIVQLNESVVINCMRPQNNTRKSIPIGPGRAFYTTGDIIGDIRQAHCNISKANWTNALQQIVKKLKEKFNETKEKFNETKTIVFSPSSGGDPEIVMHSFNCGGEFFYCNTTKLFNSTWNITGSTWERLNDTERNDTITGNDTITLPCRIKQIINMWQEVGKAMYAPPIRGQINCSSKITGLLLTRDGGNSNDTNGNETFRPGGGNMKDNWRSELYKYKVVKIEPLGVAPTKAKRRVVQREKRAVGLGALFLGFLGAAGSTMGAASMTLTVQARLLLSGIVQQQNNLLRAIEAQQHLLQLTVWGIKQLQARVLAVERYLKDQQLMGIWGCSGKLICTTTVPWNASWSNKSLDQIWDNMTWMQWEKEIENYTGLIYNLIEESQNQQEKNEQELLELDKWASLWNWFTITNWLWYIKIFIIIVGGLVGLRIVFTVLSIVNRVRQGYSPLSFQTRLPATRGPDRPEGIEEEGGDRDRDRSSPLVDGFLAIIWVDLRSLCLFIYHRLRDLLLIVTRIVELLGRRGWEALKYWWNLLQYWGRELRNSAVSLLNTIAIAVAEGTDRIIEVLQRAGRAILHIPVRIRQGLERALL</sequence>
<keyword evidence="23 32" id="KW-1039">Host endosome</keyword>
<evidence type="ECO:0000256" key="22">
    <source>
        <dbReference type="ARBA" id="ARBA00022989"/>
    </source>
</evidence>
<feature type="chain" id="PRO_5023492530" description="Transmembrane protein gp41" evidence="32">
    <location>
        <begin position="537"/>
        <end position="881"/>
    </location>
</feature>
<evidence type="ECO:0000256" key="31">
    <source>
        <dbReference type="ARBA" id="ARBA00023296"/>
    </source>
</evidence>
<evidence type="ECO:0000256" key="1">
    <source>
        <dbReference type="ARBA" id="ARBA00004402"/>
    </source>
</evidence>
<comment type="miscellaneous">
    <text evidence="32">Inhibitors targeting HIV-1 viral envelope proteins are used as antiretroviral drugs. Attachment of virions to the cell surface via non-specific interactions and CD4 binding can be blocked by inhibitors that include cyanovirin-N, cyclotriazadisulfonamide analogs, PRO 2000, TNX 355 and PRO 542. In addition, BMS 806 can block CD4-induced conformational changes. Env interactions with the coreceptor molecules can be targeted by CCR5 antagonists including SCH-D, maraviroc (UK 427857) and aplaviroc (GW 873140), and the CXCR4 antagonist AMD 070. Fusion of viral and cellular membranes can be inhibited by peptides such as enfuvirtide and tifuvirtide (T 1249). Resistance to inhibitors associated with mutations in Env are observed. Most of the time, single mutations confer only a modest reduction in drug susceptibility. Combination of several mutations is usually required to develop a high-level drug resistance.</text>
</comment>
<dbReference type="GO" id="GO:0016020">
    <property type="term" value="C:membrane"/>
    <property type="evidence" value="ECO:0007669"/>
    <property type="project" value="UniProtKB-UniRule"/>
</dbReference>
<dbReference type="GO" id="GO:0044175">
    <property type="term" value="C:host cell endosome membrane"/>
    <property type="evidence" value="ECO:0007669"/>
    <property type="project" value="UniProtKB-SubCell"/>
</dbReference>
<keyword evidence="10 32" id="KW-1165">Clathrin-mediated endocytosis of virus by host</keyword>
<feature type="disulfide bond" evidence="32">
    <location>
        <begin position="239"/>
        <end position="250"/>
    </location>
</feature>
<feature type="site" description="Cleavage; by host furin" evidence="32">
    <location>
        <begin position="536"/>
        <end position="537"/>
    </location>
</feature>
<accession>D3YFL7</accession>
<name>D3YFL7_HV1</name>
<dbReference type="GO" id="GO:0055036">
    <property type="term" value="C:virion membrane"/>
    <property type="evidence" value="ECO:0007669"/>
    <property type="project" value="UniProtKB-SubCell"/>
</dbReference>
<comment type="domain">
    <text evidence="32">The membrane proximal external region (MPER) present in gp41 is a tryptophan-rich region recognized by the antibodies 2F5, Z13, and 4E10. MPER seems to play a role in fusion.</text>
</comment>
<comment type="subcellular location">
    <subcellularLocation>
        <location evidence="3">Host cell membrane</location>
        <topology evidence="3">Peripheral membrane protein</topology>
    </subcellularLocation>
    <subcellularLocation>
        <location evidence="1">Host cell membrane</location>
        <topology evidence="1">Single-pass type I membrane protein</topology>
    </subcellularLocation>
    <subcellularLocation>
        <location evidence="2">Host endosome membrane</location>
        <topology evidence="2">Peripheral membrane protein</topology>
    </subcellularLocation>
    <subcellularLocation>
        <location evidence="5">Host endosome membrane</location>
        <topology evidence="5">Single-pass type I membrane protein</topology>
    </subcellularLocation>
    <subcellularLocation>
        <location evidence="6">Virion membrane</location>
        <topology evidence="6">Peripheral membrane protein</topology>
    </subcellularLocation>
    <subcellularLocation>
        <location evidence="4">Virion membrane</location>
        <topology evidence="4">Single-pass type I membrane protein</topology>
    </subcellularLocation>
</comment>
<keyword evidence="14 32" id="KW-0812">Transmembrane</keyword>
<feature type="region of interest" description="Disordered" evidence="34">
    <location>
        <begin position="479"/>
        <end position="498"/>
    </location>
</feature>
<evidence type="ECO:0000256" key="11">
    <source>
        <dbReference type="ARBA" id="ARBA00022581"/>
    </source>
</evidence>
<keyword evidence="12 32" id="KW-1162">Viral penetration into host cytoplasm</keyword>
<keyword evidence="20 32" id="KW-0261">Viral envelope protein</keyword>
<evidence type="ECO:0000256" key="33">
    <source>
        <dbReference type="RuleBase" id="RU363095"/>
    </source>
</evidence>
<comment type="domain">
    <text evidence="32">The CD4-binding region is targeted by the antibody b12.</text>
</comment>
<feature type="region of interest" description="CD4-binding loop" evidence="32">
    <location>
        <begin position="381"/>
        <end position="391"/>
    </location>
</feature>
<dbReference type="GO" id="GO:0005198">
    <property type="term" value="F:structural molecule activity"/>
    <property type="evidence" value="ECO:0007669"/>
    <property type="project" value="UniProtKB-UniRule"/>
</dbReference>
<dbReference type="InterPro" id="IPR000328">
    <property type="entry name" value="GP41-like"/>
</dbReference>
<keyword evidence="18 32" id="KW-0946">Virion</keyword>
<evidence type="ECO:0000256" key="19">
    <source>
        <dbReference type="ARBA" id="ARBA00022870"/>
    </source>
</evidence>
<keyword evidence="30 32" id="KW-0449">Lipoprotein</keyword>
<comment type="domain">
    <text evidence="32 33">The 17 amino acids long immunosuppressive region is present in many retroviral envelope proteins. Synthetic peptides derived from this relatively conserved sequence inhibit immune function in vitro and in vivo.</text>
</comment>
<comment type="similarity">
    <text evidence="32">Belongs to the HIV-1 env protein family.</text>
</comment>
<dbReference type="FunFam" id="1.20.5.490:FF:000001">
    <property type="entry name" value="Envelope glycoprotein gp160"/>
    <property type="match status" value="1"/>
</dbReference>
<evidence type="ECO:0000256" key="4">
    <source>
        <dbReference type="ARBA" id="ARBA00004563"/>
    </source>
</evidence>
<dbReference type="Pfam" id="PF00516">
    <property type="entry name" value="GP120"/>
    <property type="match status" value="1"/>
</dbReference>
<comment type="domain">
    <text evidence="32">Some of the most genetically diverse regions of the viral genome are present in Env. They are called variable regions 1 through 5 (V1 through V5). Coreceptor usage of gp120 is determined mainly by the primary structure of the third variable region (V3) in the outer domain of gp120. The sequence of V3 determines which coreceptor, CCR5 and/or CXCR4 (corresponding to R5/macrophage, X4/T cell and R5X4/T cell and macrophage tropism), is used to trigger the fusion potential of the Env complex, and hence which cells the virus can infect. Binding to CCR5 involves a region adjacent in addition to V3.</text>
</comment>
<keyword evidence="29 32" id="KW-0899">Viral immunoevasion</keyword>
<comment type="domain">
    <text evidence="32">The YXXL motif is involved in determining the exact site of viral release at the surface of infected mononuclear cells and promotes endocytosis. YXXL and di-leucine endocytosis motifs interact directly or indirectly with the clathrin adapter complexes, opperate independently, and their activities are not additive.</text>
</comment>
<comment type="PTM">
    <text evidence="32">Palmitoylation of the transmembrane protein and of Env polyprotein (prior to its proteolytic cleavage) is essential for their association with host cell membrane lipid rafts. Palmitoylation is therefore required for envelope trafficking to classical lipid rafts, but not for viral replication.</text>
</comment>
<dbReference type="FunFam" id="1.10.287.210:FF:000001">
    <property type="entry name" value="Envelope glycoprotein gp160"/>
    <property type="match status" value="1"/>
</dbReference>
<feature type="short sequence motif" description="Di-leucine internalization motif" evidence="32">
    <location>
        <begin position="880"/>
        <end position="881"/>
    </location>
</feature>
<keyword evidence="22 32" id="KW-1133">Transmembrane helix</keyword>
<reference evidence="37" key="1">
    <citation type="journal article" date="2010" name="J. Virol.">
        <title>Rapid escape from preserved cross-reactive neutralizing humoral immunity without loss of viral fitness in HIV-1-infected progressors and long-term nonprogressors.</title>
        <authorList>
            <person name="van Gils M.J."/>
            <person name="Bunnik E.M."/>
            <person name="Burger J.A."/>
            <person name="Jacob Y."/>
            <person name="Schweighardt B."/>
            <person name="Wrin T."/>
            <person name="Schuitemaker H."/>
        </authorList>
    </citation>
    <scope>NUCLEOTIDE SEQUENCE</scope>
    <source>
        <strain evidence="37">19663.31B12</strain>
    </source>
</reference>
<evidence type="ECO:0000256" key="30">
    <source>
        <dbReference type="ARBA" id="ARBA00023288"/>
    </source>
</evidence>
<keyword evidence="13 32" id="KW-0165">Cleavage on pair of basic residues</keyword>
<dbReference type="Pfam" id="PF00517">
    <property type="entry name" value="GP41"/>
    <property type="match status" value="1"/>
</dbReference>
<dbReference type="GO" id="GO:0052031">
    <property type="term" value="P:symbiont-mediated perturbation of host defense response"/>
    <property type="evidence" value="ECO:0007669"/>
    <property type="project" value="UniProtKB-UniRule"/>
</dbReference>
<evidence type="ECO:0000256" key="21">
    <source>
        <dbReference type="ARBA" id="ARBA00022890"/>
    </source>
</evidence>
<feature type="compositionally biased region" description="Polar residues" evidence="34">
    <location>
        <begin position="481"/>
        <end position="491"/>
    </location>
</feature>
<evidence type="ECO:0000256" key="18">
    <source>
        <dbReference type="ARBA" id="ARBA00022844"/>
    </source>
</evidence>
<dbReference type="GO" id="GO:0019064">
    <property type="term" value="P:fusion of virus membrane with host plasma membrane"/>
    <property type="evidence" value="ECO:0007669"/>
    <property type="project" value="UniProtKB-UniRule"/>
</dbReference>
<dbReference type="HAMAP" id="MF_04083">
    <property type="entry name" value="HIV_ENV"/>
    <property type="match status" value="1"/>
</dbReference>
<comment type="caution">
    <text evidence="32 33">Lacks conserved residue(s) required for the propagation of feature annotation.</text>
</comment>
<keyword evidence="17 32" id="KW-1161">Viral attachment to host cell</keyword>
<dbReference type="Gene3D" id="2.170.40.20">
    <property type="entry name" value="Human immunodeficiency virus 1, Gp160, envelope glycoprotein"/>
    <property type="match status" value="2"/>
</dbReference>
<dbReference type="InterPro" id="IPR036377">
    <property type="entry name" value="Gp120_core_sf"/>
</dbReference>
<dbReference type="Gene3D" id="1.10.287.210">
    <property type="match status" value="1"/>
</dbReference>
<evidence type="ECO:0000256" key="34">
    <source>
        <dbReference type="SAM" id="MobiDB-lite"/>
    </source>
</evidence>
<comment type="subcellular location">
    <molecule>Surface protein gp120</molecule>
    <subcellularLocation>
        <location evidence="32">Virion membrane</location>
        <topology evidence="32">Peripheral membrane protein</topology>
    </subcellularLocation>
    <subcellularLocation>
        <location evidence="32">Host cell membrane</location>
        <topology evidence="32">Peripheral membrane protein</topology>
    </subcellularLocation>
    <subcellularLocation>
        <location evidence="32">Host endosome membrane</location>
        <topology evidence="32">Single-pass type I membrane protein</topology>
    </subcellularLocation>
    <text evidence="32">The surface protein is not anchored to the viral envelope, but associates with the extravirion surface through its binding to TM. It is probably concentrated at the site of budding and incorporated into the virions possibly by contacts between the cytoplasmic tail of Env and the N-terminus of Gag.</text>
</comment>
<evidence type="ECO:0000256" key="23">
    <source>
        <dbReference type="ARBA" id="ARBA00023046"/>
    </source>
</evidence>
<keyword evidence="27 32" id="KW-1015">Disulfide bond</keyword>
<evidence type="ECO:0000256" key="24">
    <source>
        <dbReference type="ARBA" id="ARBA00023054"/>
    </source>
</evidence>
<evidence type="ECO:0000256" key="28">
    <source>
        <dbReference type="ARBA" id="ARBA00023180"/>
    </source>
</evidence>
<feature type="lipid moiety-binding region" description="S-palmitoyl cysteine; by host" evidence="32">
    <location>
        <position position="789"/>
    </location>
</feature>
<comment type="function">
    <text evidence="32">Transmembrane protein gp41: Acts as a class I viral fusion protein. Under the current model, the protein has at least 3 conformational states: pre-fusion native state, pre-hairpin intermediate state, and post-fusion hairpin state. During fusion of viral and target intracellular membranes, the coiled coil regions (heptad repeats) assume a trimer-of-hairpins structure, positioning the fusion peptide in close proximity to the C-terminal region of the ectodomain. The formation of this structure appears to drive apposition and subsequent fusion of viral and target cell membranes. Complete fusion occurs in host cell endosomes and is dynamin-dependent, however some lipid transfer might occur at the plasma membrane. The virus undergoes clathrin-dependent internalization long before endosomal fusion, thus minimizing the surface exposure of conserved viral epitopes during fusion and reducing the efficacy of inhibitors targeting these epitopes. Membranes fusion leads to delivery of the nucleocapsid into the cytoplasm.</text>
</comment>
<evidence type="ECO:0000256" key="9">
    <source>
        <dbReference type="ARBA" id="ARBA00022511"/>
    </source>
</evidence>
<dbReference type="InterPro" id="IPR000777">
    <property type="entry name" value="HIV1_Gp120"/>
</dbReference>
<feature type="chain" id="PRO_5023492531" description="Envelope glycoprotein gp160" evidence="32">
    <location>
        <begin position="32"/>
        <end position="881"/>
    </location>
</feature>
<dbReference type="EMBL" id="GU455504">
    <property type="protein sequence ID" value="ADD12409.1"/>
    <property type="molecule type" value="Genomic_DNA"/>
</dbReference>
<organismHost>
    <name type="scientific">Homo sapiens</name>
    <name type="common">Human</name>
    <dbReference type="NCBI Taxonomy" id="9606"/>
</organismHost>
<evidence type="ECO:0000256" key="12">
    <source>
        <dbReference type="ARBA" id="ARBA00022595"/>
    </source>
</evidence>
<evidence type="ECO:0000313" key="37">
    <source>
        <dbReference type="EMBL" id="ADD12409.1"/>
    </source>
</evidence>
<dbReference type="GO" id="GO:1903911">
    <property type="term" value="P:positive regulation of receptor clustering"/>
    <property type="evidence" value="ECO:0007669"/>
    <property type="project" value="UniProtKB-UniRule"/>
</dbReference>
<dbReference type="CDD" id="cd09909">
    <property type="entry name" value="HIV-1-like_HR1-HR2"/>
    <property type="match status" value="1"/>
</dbReference>
<dbReference type="SUPFAM" id="SSF56502">
    <property type="entry name" value="gp120 core"/>
    <property type="match status" value="2"/>
</dbReference>
<comment type="miscellaneous">
    <text evidence="32">HIV-1 lineages are divided in three main groups, M (for Major), O (for Outlier), and N (for New, or Non-M, Non-O). The vast majority of strains found worldwide belong to the group M. Group O seems to be endemic to and largely confined to Cameroon and neighboring countries in West Central Africa, where these viruses represent a small minority of HIV-1 strains. The group N is represented by a limited number of isolates from Cameroonian persons. The group M is further subdivided in 9 clades or subtypes (A to D, F to H, J and K).</text>
</comment>
<keyword evidence="8 32" id="KW-1170">Fusion of virus membrane with host endosomal membrane</keyword>
<gene>
    <name evidence="32 37" type="primary">env</name>
</gene>
<dbReference type="GO" id="GO:0019082">
    <property type="term" value="P:viral protein processing"/>
    <property type="evidence" value="ECO:0007669"/>
    <property type="project" value="UniProtKB-UniRule"/>
</dbReference>
<evidence type="ECO:0000256" key="32">
    <source>
        <dbReference type="HAMAP-Rule" id="MF_04083"/>
    </source>
</evidence>
<evidence type="ECO:0000256" key="2">
    <source>
        <dbReference type="ARBA" id="ARBA00004433"/>
    </source>
</evidence>
<evidence type="ECO:0000256" key="7">
    <source>
        <dbReference type="ARBA" id="ARBA00022506"/>
    </source>
</evidence>
<protein>
    <recommendedName>
        <fullName evidence="32">Envelope glycoprotein gp160</fullName>
    </recommendedName>
    <alternativeName>
        <fullName evidence="32">Env polyprotein</fullName>
    </alternativeName>
    <component>
        <recommendedName>
            <fullName evidence="32">Surface protein gp120</fullName>
            <shortName evidence="32">SU</shortName>
        </recommendedName>
        <alternativeName>
            <fullName evidence="32">Glycoprotein 120</fullName>
            <shortName evidence="32">gp120</shortName>
        </alternativeName>
    </component>
    <component>
        <recommendedName>
            <fullName evidence="32">Transmembrane protein gp41</fullName>
            <shortName evidence="32">TM</shortName>
        </recommendedName>
        <alternativeName>
            <fullName evidence="32">Glycoprotein 41</fullName>
            <shortName evidence="32">gp41</shortName>
        </alternativeName>
    </component>
</protein>
<keyword evidence="25 32" id="KW-0472">Membrane</keyword>
<keyword evidence="11 32" id="KW-0945">Host-virus interaction</keyword>
<evidence type="ECO:0000256" key="16">
    <source>
        <dbReference type="ARBA" id="ARBA00022729"/>
    </source>
</evidence>
<feature type="short sequence motif" description="YXXL motif; contains endocytosis signal" evidence="32">
    <location>
        <begin position="737"/>
        <end position="740"/>
    </location>
</feature>
<comment type="function">
    <text evidence="32">Surface protein gp120: Attaches the virus to the host lymphoid cell by binding to the primary receptor CD4. This interaction induces a structural rearrangement creating a high affinity binding site for a chemokine coreceptor like CXCR4 and/or CCR5. Acts as a ligand for CD209/DC-SIGN and CLEC4M/DC-SIGNR, which are respectively found on dendritic cells (DCs), and on endothelial cells of liver sinusoids and lymph node sinuses. These interactions allow capture of viral particles at mucosal surfaces by these cells and subsequent transmission to permissive cells. HIV subverts the migration properties of dendritic cells to gain access to CD4+ T-cells in lymph nodes. Virus transmission to permissive T-cells occurs either in trans (without DCs infection, through viral capture and transmission), or in cis (following DCs productive infection, through the usual CD4-gp120 interaction), thereby inducing a robust infection. In trans infection, bound virions remain infectious over days and it is proposed that they are not degraded, but protected in non-lysosomal acidic organelles within the DCs close to the cell membrane thus contributing to the viral infectious potential during DCs' migration from the periphery to the lymphoid tissues. On arrival at lymphoid tissues, intact virions recycle back to DCs' cell surface allowing virus transmission to CD4+ T-cells.</text>
</comment>
<dbReference type="GO" id="GO:0019031">
    <property type="term" value="C:viral envelope"/>
    <property type="evidence" value="ECO:0007669"/>
    <property type="project" value="UniProtKB-KW"/>
</dbReference>
<keyword evidence="19 32" id="KW-1043">Host membrane</keyword>
<dbReference type="GO" id="GO:0075512">
    <property type="term" value="P:clathrin-dependent endocytosis of virus by host cell"/>
    <property type="evidence" value="ECO:0007669"/>
    <property type="project" value="UniProtKB-UniRule"/>
</dbReference>
<feature type="transmembrane region" description="Helical" evidence="33">
    <location>
        <begin position="537"/>
        <end position="560"/>
    </location>
</feature>
<evidence type="ECO:0000259" key="35">
    <source>
        <dbReference type="Pfam" id="PF00516"/>
    </source>
</evidence>
<feature type="region of interest" description="Immunosuppression" evidence="32">
    <location>
        <begin position="599"/>
        <end position="617"/>
    </location>
</feature>
<dbReference type="GO" id="GO:0019062">
    <property type="term" value="P:virion attachment to host cell"/>
    <property type="evidence" value="ECO:0007669"/>
    <property type="project" value="UniProtKB-UniRule"/>
</dbReference>
<keyword evidence="28 32" id="KW-0325">Glycoprotein</keyword>
<dbReference type="GO" id="GO:0039654">
    <property type="term" value="P:fusion of virus membrane with host endosome membrane"/>
    <property type="evidence" value="ECO:0007669"/>
    <property type="project" value="UniProtKB-UniRule"/>
</dbReference>
<evidence type="ECO:0000256" key="8">
    <source>
        <dbReference type="ARBA" id="ARBA00022510"/>
    </source>
</evidence>
<dbReference type="FunFam" id="2.170.40.20:FF:000003">
    <property type="entry name" value="Envelope glycoprotein gp160"/>
    <property type="match status" value="1"/>
</dbReference>
<evidence type="ECO:0000256" key="20">
    <source>
        <dbReference type="ARBA" id="ARBA00022879"/>
    </source>
</evidence>
<evidence type="ECO:0000256" key="5">
    <source>
        <dbReference type="ARBA" id="ARBA00004578"/>
    </source>
</evidence>
<feature type="domain" description="Human immunodeficiency virus 1 envelope glycoprotein Gp120" evidence="35">
    <location>
        <begin position="33"/>
        <end position="536"/>
    </location>
</feature>
<feature type="topological domain" description="Cytoplasmic" evidence="32">
    <location>
        <begin position="731"/>
        <end position="881"/>
    </location>
</feature>
<dbReference type="Gene3D" id="1.20.5.490">
    <property type="entry name" value="Single helix bin"/>
    <property type="match status" value="1"/>
</dbReference>
<comment type="PTM">
    <text evidence="32">Highly glycosylated by host. The high number of glycan on the protein is reffered to as 'glycan shield' because it contributes to hide protein sequence from adaptive immune system.</text>
</comment>
<feature type="transmembrane region" description="Helical" evidence="33">
    <location>
        <begin position="703"/>
        <end position="730"/>
    </location>
</feature>
<evidence type="ECO:0000256" key="13">
    <source>
        <dbReference type="ARBA" id="ARBA00022685"/>
    </source>
</evidence>
<keyword evidence="15 32" id="KW-0053">Apoptosis</keyword>
<dbReference type="FunFam" id="2.170.40.20:FF:000002">
    <property type="entry name" value="Envelope glycoprotein gp160"/>
    <property type="match status" value="1"/>
</dbReference>
<evidence type="ECO:0000256" key="25">
    <source>
        <dbReference type="ARBA" id="ARBA00023136"/>
    </source>
</evidence>
<feature type="domain" description="Retroviral envelope protein GP41-like" evidence="36">
    <location>
        <begin position="555"/>
        <end position="744"/>
    </location>
</feature>
<comment type="PTM">
    <text evidence="32">Specific enzymatic cleavages in vivo yield mature proteins. Envelope glycoproteins are synthesized as a inactive precursor that is heavily N-glycosylated and processed likely by host cell furin in the Golgi to yield the mature SU and TM proteins. The cleavage site between SU and TM requires the minimal sequence [KR]-X-[KR]-R. About 2 of the 9 disulfide bonds of gp41 are reduced by P4HB/PDI, following binding to CD4 receptor.</text>
</comment>
<evidence type="ECO:0000259" key="36">
    <source>
        <dbReference type="Pfam" id="PF00517"/>
    </source>
</evidence>
<keyword evidence="16 32" id="KW-0732">Signal</keyword>
<evidence type="ECO:0000256" key="6">
    <source>
        <dbReference type="ARBA" id="ARBA00004650"/>
    </source>
</evidence>